<evidence type="ECO:0000256" key="2">
    <source>
        <dbReference type="ARBA" id="ARBA00023043"/>
    </source>
</evidence>
<reference evidence="4" key="1">
    <citation type="journal article" date="2021" name="Nat. Commun.">
        <title>Genetic determinants of endophytism in the Arabidopsis root mycobiome.</title>
        <authorList>
            <person name="Mesny F."/>
            <person name="Miyauchi S."/>
            <person name="Thiergart T."/>
            <person name="Pickel B."/>
            <person name="Atanasova L."/>
            <person name="Karlsson M."/>
            <person name="Huettel B."/>
            <person name="Barry K.W."/>
            <person name="Haridas S."/>
            <person name="Chen C."/>
            <person name="Bauer D."/>
            <person name="Andreopoulos W."/>
            <person name="Pangilinan J."/>
            <person name="LaButti K."/>
            <person name="Riley R."/>
            <person name="Lipzen A."/>
            <person name="Clum A."/>
            <person name="Drula E."/>
            <person name="Henrissat B."/>
            <person name="Kohler A."/>
            <person name="Grigoriev I.V."/>
            <person name="Martin F.M."/>
            <person name="Hacquard S."/>
        </authorList>
    </citation>
    <scope>NUCLEOTIDE SEQUENCE</scope>
    <source>
        <strain evidence="4">MPI-CAGE-AT-0021</strain>
    </source>
</reference>
<proteinExistence type="predicted"/>
<dbReference type="PROSITE" id="PS50297">
    <property type="entry name" value="ANK_REP_REGION"/>
    <property type="match status" value="2"/>
</dbReference>
<dbReference type="Pfam" id="PF12796">
    <property type="entry name" value="Ank_2"/>
    <property type="match status" value="2"/>
</dbReference>
<dbReference type="EMBL" id="JAGMUU010000025">
    <property type="protein sequence ID" value="KAH7123245.1"/>
    <property type="molecule type" value="Genomic_DNA"/>
</dbReference>
<dbReference type="InterPro" id="IPR036770">
    <property type="entry name" value="Ankyrin_rpt-contain_sf"/>
</dbReference>
<feature type="repeat" description="ANK" evidence="3">
    <location>
        <begin position="115"/>
        <end position="147"/>
    </location>
</feature>
<dbReference type="AlphaFoldDB" id="A0A9P9IL63"/>
<dbReference type="PANTHER" id="PTHR24123">
    <property type="entry name" value="ANKYRIN REPEAT-CONTAINING"/>
    <property type="match status" value="1"/>
</dbReference>
<dbReference type="InterPro" id="IPR051165">
    <property type="entry name" value="Multifunctional_ANK_Repeat"/>
</dbReference>
<dbReference type="Proteomes" id="UP000717696">
    <property type="component" value="Unassembled WGS sequence"/>
</dbReference>
<evidence type="ECO:0000313" key="4">
    <source>
        <dbReference type="EMBL" id="KAH7123245.1"/>
    </source>
</evidence>
<feature type="repeat" description="ANK" evidence="3">
    <location>
        <begin position="534"/>
        <end position="566"/>
    </location>
</feature>
<gene>
    <name evidence="4" type="ORF">B0J13DRAFT_455646</name>
</gene>
<dbReference type="PANTHER" id="PTHR24123:SF33">
    <property type="entry name" value="PROTEIN HOS4"/>
    <property type="match status" value="1"/>
</dbReference>
<accession>A0A9P9IL63</accession>
<dbReference type="SMART" id="SM00248">
    <property type="entry name" value="ANK"/>
    <property type="match status" value="12"/>
</dbReference>
<organism evidence="4 5">
    <name type="scientific">Dactylonectria estremocensis</name>
    <dbReference type="NCBI Taxonomy" id="1079267"/>
    <lineage>
        <taxon>Eukaryota</taxon>
        <taxon>Fungi</taxon>
        <taxon>Dikarya</taxon>
        <taxon>Ascomycota</taxon>
        <taxon>Pezizomycotina</taxon>
        <taxon>Sordariomycetes</taxon>
        <taxon>Hypocreomycetidae</taxon>
        <taxon>Hypocreales</taxon>
        <taxon>Nectriaceae</taxon>
        <taxon>Dactylonectria</taxon>
    </lineage>
</organism>
<evidence type="ECO:0000256" key="3">
    <source>
        <dbReference type="PROSITE-ProRule" id="PRU00023"/>
    </source>
</evidence>
<dbReference type="SUPFAM" id="SSF48403">
    <property type="entry name" value="Ankyrin repeat"/>
    <property type="match status" value="2"/>
</dbReference>
<dbReference type="Gene3D" id="1.25.40.20">
    <property type="entry name" value="Ankyrin repeat-containing domain"/>
    <property type="match status" value="3"/>
</dbReference>
<sequence>MDLYNLPIDLRHEIAKYLSFSCVANWSLVSRRHYECINPVLYLKLPRYRRSERRGEKPSPGSDPRFRGLVLAWAASRGRLNTIRSIVSSVGQGLWLNDPVFGCGYGGGLRTPGFYGMPPMHHAARCGHPDVIDLLVDYGADPDLTTAGDLRPIHYACNANVVRALVRHGCSIHATSPEGTPPLAYIVMSATVSIGAIKHLLRLGCDPNAVAPWGNNAGQEAVRLGDSMVLKLLLKAGLRVADIPPAERALVNTNLYMATTLQDSYQLVKLLLENGAEAETMCWNPTLFSQSRAGSTLQRRASDLETPMTRALLQASVGTNTNAGRDKLKIASILLEYGANINQQFQDSTMLTKFLAEEATTDVRDVVIFMLEHGADVHGTHTQNQNRYQPIHLVLRSSTVLQADSSWFKHNRRCAQNAGLHVLQSLLEHDANPNTPDGLGDSPLTYACRLPLDFNARGAIKLFAVSGNLDLDARNIEGMTPLMSIAATKVHLGRNHGIFFQAFHICERMTVMLLRNGADIHAKQVGKSDDSLTFGGTALHFACYNCNIAVLKLLLDKGASKDVNSFTETGFTPLMILITGGLDKVMTGGELESMVQLLLQSGADPAVRNPDGKTAWDIWIARCPKIYIGRILHRQ</sequence>
<evidence type="ECO:0000256" key="1">
    <source>
        <dbReference type="ARBA" id="ARBA00022737"/>
    </source>
</evidence>
<evidence type="ECO:0000313" key="5">
    <source>
        <dbReference type="Proteomes" id="UP000717696"/>
    </source>
</evidence>
<dbReference type="PROSITE" id="PS50088">
    <property type="entry name" value="ANK_REPEAT"/>
    <property type="match status" value="2"/>
</dbReference>
<keyword evidence="2 3" id="KW-0040">ANK repeat</keyword>
<protein>
    <submittedName>
        <fullName evidence="4">Ankyrin repeat-containing domain protein</fullName>
    </submittedName>
</protein>
<comment type="caution">
    <text evidence="4">The sequence shown here is derived from an EMBL/GenBank/DDBJ whole genome shotgun (WGS) entry which is preliminary data.</text>
</comment>
<dbReference type="OrthoDB" id="341259at2759"/>
<dbReference type="InterPro" id="IPR002110">
    <property type="entry name" value="Ankyrin_rpt"/>
</dbReference>
<dbReference type="PRINTS" id="PR01415">
    <property type="entry name" value="ANKYRIN"/>
</dbReference>
<keyword evidence="1" id="KW-0677">Repeat</keyword>
<name>A0A9P9IL63_9HYPO</name>
<keyword evidence="5" id="KW-1185">Reference proteome</keyword>